<evidence type="ECO:0000313" key="2">
    <source>
        <dbReference type="EMBL" id="KAJ7332926.1"/>
    </source>
</evidence>
<feature type="compositionally biased region" description="Basic and acidic residues" evidence="1">
    <location>
        <begin position="1"/>
        <end position="15"/>
    </location>
</feature>
<protein>
    <submittedName>
        <fullName evidence="2">Uncharacterized protein</fullName>
    </submittedName>
</protein>
<feature type="compositionally biased region" description="Pro residues" evidence="1">
    <location>
        <begin position="98"/>
        <end position="107"/>
    </location>
</feature>
<organism evidence="2 3">
    <name type="scientific">Phrynocephalus forsythii</name>
    <dbReference type="NCBI Taxonomy" id="171643"/>
    <lineage>
        <taxon>Eukaryota</taxon>
        <taxon>Metazoa</taxon>
        <taxon>Chordata</taxon>
        <taxon>Craniata</taxon>
        <taxon>Vertebrata</taxon>
        <taxon>Euteleostomi</taxon>
        <taxon>Lepidosauria</taxon>
        <taxon>Squamata</taxon>
        <taxon>Bifurcata</taxon>
        <taxon>Unidentata</taxon>
        <taxon>Episquamata</taxon>
        <taxon>Toxicofera</taxon>
        <taxon>Iguania</taxon>
        <taxon>Acrodonta</taxon>
        <taxon>Agamidae</taxon>
        <taxon>Agaminae</taxon>
        <taxon>Phrynocephalus</taxon>
    </lineage>
</organism>
<gene>
    <name evidence="2" type="ORF">JRQ81_015106</name>
</gene>
<feature type="region of interest" description="Disordered" evidence="1">
    <location>
        <begin position="194"/>
        <end position="242"/>
    </location>
</feature>
<dbReference type="EMBL" id="JAPFRF010000005">
    <property type="protein sequence ID" value="KAJ7332926.1"/>
    <property type="molecule type" value="Genomic_DNA"/>
</dbReference>
<dbReference type="Proteomes" id="UP001142489">
    <property type="component" value="Unassembled WGS sequence"/>
</dbReference>
<feature type="compositionally biased region" description="Pro residues" evidence="1">
    <location>
        <begin position="40"/>
        <end position="50"/>
    </location>
</feature>
<evidence type="ECO:0000313" key="3">
    <source>
        <dbReference type="Proteomes" id="UP001142489"/>
    </source>
</evidence>
<feature type="compositionally biased region" description="Low complexity" evidence="1">
    <location>
        <begin position="200"/>
        <end position="210"/>
    </location>
</feature>
<evidence type="ECO:0000256" key="1">
    <source>
        <dbReference type="SAM" id="MobiDB-lite"/>
    </source>
</evidence>
<dbReference type="AlphaFoldDB" id="A0A9Q1B3P5"/>
<feature type="region of interest" description="Disordered" evidence="1">
    <location>
        <begin position="1"/>
        <end position="158"/>
    </location>
</feature>
<proteinExistence type="predicted"/>
<sequence length="242" mass="25130">MGRGGRAFDRTDPKRRGGKSVTPVQAPVRAEAQGLCRPLPSWPRAPPPHPCLCTSHAASRPPPPSAEPSRLSAAGAGCAFSATKEPQRPSGAHAGGRPQPPPPPRSPPSLVVSRRDADEGPLQSEEEEQAPPGASTRAPLGAPSLRCTSPKGAADPCQKRAPVMAAAGVPAQGRKDARKVSLFPRPAALLPQLGARGFFPSSTPLRSAAAARRRPPARDSLRSVDLGLTPSARQGSRRCLPT</sequence>
<name>A0A9Q1B3P5_9SAUR</name>
<accession>A0A9Q1B3P5</accession>
<comment type="caution">
    <text evidence="2">The sequence shown here is derived from an EMBL/GenBank/DDBJ whole genome shotgun (WGS) entry which is preliminary data.</text>
</comment>
<keyword evidence="3" id="KW-1185">Reference proteome</keyword>
<reference evidence="2" key="1">
    <citation type="journal article" date="2023" name="DNA Res.">
        <title>Chromosome-level genome assembly of Phrynocephalus forsythii using third-generation DNA sequencing and Hi-C analysis.</title>
        <authorList>
            <person name="Qi Y."/>
            <person name="Zhao W."/>
            <person name="Zhao Y."/>
            <person name="Niu C."/>
            <person name="Cao S."/>
            <person name="Zhang Y."/>
        </authorList>
    </citation>
    <scope>NUCLEOTIDE SEQUENCE</scope>
    <source>
        <tissue evidence="2">Muscle</tissue>
    </source>
</reference>